<dbReference type="AlphaFoldDB" id="A0A8J2VJ95"/>
<dbReference type="EMBL" id="BMHQ01000010">
    <property type="protein sequence ID" value="GGE24015.1"/>
    <property type="molecule type" value="Genomic_DNA"/>
</dbReference>
<organism evidence="1 2">
    <name type="scientific">Marinithermofilum abyssi</name>
    <dbReference type="NCBI Taxonomy" id="1571185"/>
    <lineage>
        <taxon>Bacteria</taxon>
        <taxon>Bacillati</taxon>
        <taxon>Bacillota</taxon>
        <taxon>Bacilli</taxon>
        <taxon>Bacillales</taxon>
        <taxon>Thermoactinomycetaceae</taxon>
        <taxon>Marinithermofilum</taxon>
    </lineage>
</organism>
<accession>A0A8J2VJ95</accession>
<comment type="caution">
    <text evidence="1">The sequence shown here is derived from an EMBL/GenBank/DDBJ whole genome shotgun (WGS) entry which is preliminary data.</text>
</comment>
<protein>
    <submittedName>
        <fullName evidence="1">Uncharacterized protein</fullName>
    </submittedName>
</protein>
<dbReference type="Proteomes" id="UP000625210">
    <property type="component" value="Unassembled WGS sequence"/>
</dbReference>
<evidence type="ECO:0000313" key="1">
    <source>
        <dbReference type="EMBL" id="GGE24015.1"/>
    </source>
</evidence>
<name>A0A8J2VJ95_9BACL</name>
<dbReference type="RefSeq" id="WP_188648479.1">
    <property type="nucleotide sequence ID" value="NZ_BMHQ01000010.1"/>
</dbReference>
<gene>
    <name evidence="1" type="ORF">GCM10011571_27680</name>
</gene>
<proteinExistence type="predicted"/>
<keyword evidence="2" id="KW-1185">Reference proteome</keyword>
<reference evidence="1" key="2">
    <citation type="submission" date="2020-09" db="EMBL/GenBank/DDBJ databases">
        <authorList>
            <person name="Sun Q."/>
            <person name="Zhou Y."/>
        </authorList>
    </citation>
    <scope>NUCLEOTIDE SEQUENCE</scope>
    <source>
        <strain evidence="1">CGMCC 1.15179</strain>
    </source>
</reference>
<evidence type="ECO:0000313" key="2">
    <source>
        <dbReference type="Proteomes" id="UP000625210"/>
    </source>
</evidence>
<sequence>MDEIEQTYSLQFWGPGEEKAAQWLETHGWKVNTEQRKEVRFTDEADLHRCLCRLDHAMNEQLFVQTTQSPK</sequence>
<reference evidence="1" key="1">
    <citation type="journal article" date="2014" name="Int. J. Syst. Evol. Microbiol.">
        <title>Complete genome sequence of Corynebacterium casei LMG S-19264T (=DSM 44701T), isolated from a smear-ripened cheese.</title>
        <authorList>
            <consortium name="US DOE Joint Genome Institute (JGI-PGF)"/>
            <person name="Walter F."/>
            <person name="Albersmeier A."/>
            <person name="Kalinowski J."/>
            <person name="Ruckert C."/>
        </authorList>
    </citation>
    <scope>NUCLEOTIDE SEQUENCE</scope>
    <source>
        <strain evidence="1">CGMCC 1.15179</strain>
    </source>
</reference>